<accession>M1D679</accession>
<dbReference type="HOGENOM" id="CLU_2744937_0_0_1"/>
<reference evidence="2" key="1">
    <citation type="journal article" date="2011" name="Nature">
        <title>Genome sequence and analysis of the tuber crop potato.</title>
        <authorList>
            <consortium name="The Potato Genome Sequencing Consortium"/>
        </authorList>
    </citation>
    <scope>NUCLEOTIDE SEQUENCE [LARGE SCALE GENOMIC DNA]</scope>
    <source>
        <strain evidence="2">cv. DM1-3 516 R44</strain>
    </source>
</reference>
<evidence type="ECO:0000313" key="2">
    <source>
        <dbReference type="Proteomes" id="UP000011115"/>
    </source>
</evidence>
<name>M1D679_SOLTU</name>
<keyword evidence="2" id="KW-1185">Reference proteome</keyword>
<dbReference type="AlphaFoldDB" id="M1D679"/>
<dbReference type="InParanoid" id="M1D679"/>
<dbReference type="Gramene" id="PGSC0003DMT400082766">
    <property type="protein sequence ID" value="PGSC0003DMT400082766"/>
    <property type="gene ID" value="PGSC0003DMG400032804"/>
</dbReference>
<dbReference type="PaxDb" id="4113-PGSC0003DMT400082766"/>
<protein>
    <submittedName>
        <fullName evidence="1">Uncharacterized protein</fullName>
    </submittedName>
</protein>
<dbReference type="EnsemblPlants" id="PGSC0003DMT400082766">
    <property type="protein sequence ID" value="PGSC0003DMT400082766"/>
    <property type="gene ID" value="PGSC0003DMG400032804"/>
</dbReference>
<dbReference type="Proteomes" id="UP000011115">
    <property type="component" value="Unassembled WGS sequence"/>
</dbReference>
<reference evidence="1" key="2">
    <citation type="submission" date="2015-06" db="UniProtKB">
        <authorList>
            <consortium name="EnsemblPlants"/>
        </authorList>
    </citation>
    <scope>IDENTIFICATION</scope>
    <source>
        <strain evidence="1">DM1-3 516 R44</strain>
    </source>
</reference>
<proteinExistence type="predicted"/>
<organism evidence="1 2">
    <name type="scientific">Solanum tuberosum</name>
    <name type="common">Potato</name>
    <dbReference type="NCBI Taxonomy" id="4113"/>
    <lineage>
        <taxon>Eukaryota</taxon>
        <taxon>Viridiplantae</taxon>
        <taxon>Streptophyta</taxon>
        <taxon>Embryophyta</taxon>
        <taxon>Tracheophyta</taxon>
        <taxon>Spermatophyta</taxon>
        <taxon>Magnoliopsida</taxon>
        <taxon>eudicotyledons</taxon>
        <taxon>Gunneridae</taxon>
        <taxon>Pentapetalae</taxon>
        <taxon>asterids</taxon>
        <taxon>lamiids</taxon>
        <taxon>Solanales</taxon>
        <taxon>Solanaceae</taxon>
        <taxon>Solanoideae</taxon>
        <taxon>Solaneae</taxon>
        <taxon>Solanum</taxon>
    </lineage>
</organism>
<evidence type="ECO:0000313" key="1">
    <source>
        <dbReference type="EnsemblPlants" id="PGSC0003DMT400082766"/>
    </source>
</evidence>
<sequence>MSLRFCKLIQPSGFQMYNQQITPAASTIADCLPSEVFCMDRDPLFQATPNLQETRREGMSSFTRTCRHILK</sequence>